<evidence type="ECO:0000259" key="5">
    <source>
        <dbReference type="Pfam" id="PF07715"/>
    </source>
</evidence>
<proteinExistence type="predicted"/>
<keyword evidence="8" id="KW-1185">Reference proteome</keyword>
<comment type="subcellular location">
    <subcellularLocation>
        <location evidence="1">Cell outer membrane</location>
    </subcellularLocation>
</comment>
<dbReference type="Gene3D" id="2.40.170.20">
    <property type="entry name" value="TonB-dependent receptor, beta-barrel domain"/>
    <property type="match status" value="1"/>
</dbReference>
<sequence length="713" mass="80397">MKVLYLPIYLLLVLHLTHLAAHAQEPKDLNTVVITGSKPVIKQEADRIVYDLQADPDHKSSNLIEIMRKIPFLSVDMNENLLFRGQSDFRVFINGKPSSMMDRNLKEILRSMPASTIQKIEVITNPSSKYDAEGLAGIINIVTVKAGFQGYNGKVNLSERLPVGGHTLGSSFNYKQDRIGLSVYAGASQFNRPTTYSHTKRISGLNGSTSLMQDNNLETRNPGGYLGAELSFEIDTLHLLSAQLNVNGSHTNEYRHQLSTLVEDNTLAQRYRTANTNKTISKGWDASMNYQIGFRRSKDRLLTFSYRYLKYGNELNNNVRFSERLAFETPDYLQENDGYLNEHTLQADYVQQLKRVSMEAGVKWINRNNESDFSSLASDGAVSNNFSNYFNDQQVWALYNSYQLKFMGWAFKMGMRLEATAVDASYNFKTDQVRQRYLNLIPNLAAGRKIGKTGNVNIGVAQRIKRPGINKINPFVDRSNPAFEITGNPDLKPALINNIMVGYGMNSRLSVNMGLNYSWVKSLFVQASALNTETHITRTTYENTGKAQAVDADLNLRYAINKVWNTSVNLHGTYMLLEALNDGVPIKNNWFFYNISFSTGYNLVAGWRLTAGLDVRSRNMVNLQGTSNGYVASSFGVSRDMLNSKLSLSASVNNAFTKYRTNFVETIGSNFLQTASTQDYFRNFNVSLNYRFGRLKEGIKKSKRSINNDDLSN</sequence>
<protein>
    <submittedName>
        <fullName evidence="7">TonB-dependent receptor</fullName>
    </submittedName>
</protein>
<dbReference type="PANTHER" id="PTHR40980">
    <property type="entry name" value="PLUG DOMAIN-CONTAINING PROTEIN"/>
    <property type="match status" value="1"/>
</dbReference>
<dbReference type="RefSeq" id="WP_188626287.1">
    <property type="nucleotide sequence ID" value="NZ_BMIL01000004.1"/>
</dbReference>
<name>A0A916U7N0_9SPHI</name>
<keyword evidence="2" id="KW-0472">Membrane</keyword>
<dbReference type="Gene3D" id="2.170.130.10">
    <property type="entry name" value="TonB-dependent receptor, plug domain"/>
    <property type="match status" value="1"/>
</dbReference>
<dbReference type="Proteomes" id="UP000651668">
    <property type="component" value="Unassembled WGS sequence"/>
</dbReference>
<evidence type="ECO:0000313" key="8">
    <source>
        <dbReference type="Proteomes" id="UP000651668"/>
    </source>
</evidence>
<dbReference type="InterPro" id="IPR012910">
    <property type="entry name" value="Plug_dom"/>
</dbReference>
<evidence type="ECO:0000256" key="2">
    <source>
        <dbReference type="ARBA" id="ARBA00023136"/>
    </source>
</evidence>
<keyword evidence="4" id="KW-0732">Signal</keyword>
<dbReference type="InterPro" id="IPR037066">
    <property type="entry name" value="Plug_dom_sf"/>
</dbReference>
<feature type="chain" id="PRO_5036813614" evidence="4">
    <location>
        <begin position="24"/>
        <end position="713"/>
    </location>
</feature>
<feature type="domain" description="Outer membrane protein beta-barrel" evidence="6">
    <location>
        <begin position="297"/>
        <end position="690"/>
    </location>
</feature>
<dbReference type="InterPro" id="IPR041700">
    <property type="entry name" value="OMP_b-brl_3"/>
</dbReference>
<keyword evidence="3" id="KW-0998">Cell outer membrane</keyword>
<keyword evidence="7" id="KW-0675">Receptor</keyword>
<dbReference type="Pfam" id="PF07715">
    <property type="entry name" value="Plug"/>
    <property type="match status" value="1"/>
</dbReference>
<organism evidence="7 8">
    <name type="scientific">Pedobacter quisquiliarum</name>
    <dbReference type="NCBI Taxonomy" id="1834438"/>
    <lineage>
        <taxon>Bacteria</taxon>
        <taxon>Pseudomonadati</taxon>
        <taxon>Bacteroidota</taxon>
        <taxon>Sphingobacteriia</taxon>
        <taxon>Sphingobacteriales</taxon>
        <taxon>Sphingobacteriaceae</taxon>
        <taxon>Pedobacter</taxon>
    </lineage>
</organism>
<feature type="signal peptide" evidence="4">
    <location>
        <begin position="1"/>
        <end position="23"/>
    </location>
</feature>
<evidence type="ECO:0000256" key="4">
    <source>
        <dbReference type="SAM" id="SignalP"/>
    </source>
</evidence>
<dbReference type="SUPFAM" id="SSF56935">
    <property type="entry name" value="Porins"/>
    <property type="match status" value="1"/>
</dbReference>
<reference evidence="7" key="2">
    <citation type="submission" date="2020-09" db="EMBL/GenBank/DDBJ databases">
        <authorList>
            <person name="Sun Q."/>
            <person name="Zhou Y."/>
        </authorList>
    </citation>
    <scope>NUCLEOTIDE SEQUENCE</scope>
    <source>
        <strain evidence="7">CGMCC 1.15343</strain>
    </source>
</reference>
<dbReference type="InterPro" id="IPR036942">
    <property type="entry name" value="Beta-barrel_TonB_sf"/>
</dbReference>
<reference evidence="7" key="1">
    <citation type="journal article" date="2014" name="Int. J. Syst. Evol. Microbiol.">
        <title>Complete genome sequence of Corynebacterium casei LMG S-19264T (=DSM 44701T), isolated from a smear-ripened cheese.</title>
        <authorList>
            <consortium name="US DOE Joint Genome Institute (JGI-PGF)"/>
            <person name="Walter F."/>
            <person name="Albersmeier A."/>
            <person name="Kalinowski J."/>
            <person name="Ruckert C."/>
        </authorList>
    </citation>
    <scope>NUCLEOTIDE SEQUENCE</scope>
    <source>
        <strain evidence="7">CGMCC 1.15343</strain>
    </source>
</reference>
<gene>
    <name evidence="7" type="ORF">GCM10011387_15440</name>
</gene>
<dbReference type="EMBL" id="BMIL01000004">
    <property type="protein sequence ID" value="GGC62754.1"/>
    <property type="molecule type" value="Genomic_DNA"/>
</dbReference>
<dbReference type="AlphaFoldDB" id="A0A916U7N0"/>
<accession>A0A916U7N0</accession>
<evidence type="ECO:0000256" key="3">
    <source>
        <dbReference type="ARBA" id="ARBA00023237"/>
    </source>
</evidence>
<feature type="domain" description="TonB-dependent receptor plug" evidence="5">
    <location>
        <begin position="51"/>
        <end position="138"/>
    </location>
</feature>
<dbReference type="Pfam" id="PF14905">
    <property type="entry name" value="OMP_b-brl_3"/>
    <property type="match status" value="1"/>
</dbReference>
<dbReference type="PANTHER" id="PTHR40980:SF4">
    <property type="entry name" value="TONB-DEPENDENT RECEPTOR-LIKE BETA-BARREL DOMAIN-CONTAINING PROTEIN"/>
    <property type="match status" value="1"/>
</dbReference>
<evidence type="ECO:0000313" key="7">
    <source>
        <dbReference type="EMBL" id="GGC62754.1"/>
    </source>
</evidence>
<evidence type="ECO:0000259" key="6">
    <source>
        <dbReference type="Pfam" id="PF14905"/>
    </source>
</evidence>
<evidence type="ECO:0000256" key="1">
    <source>
        <dbReference type="ARBA" id="ARBA00004442"/>
    </source>
</evidence>
<comment type="caution">
    <text evidence="7">The sequence shown here is derived from an EMBL/GenBank/DDBJ whole genome shotgun (WGS) entry which is preliminary data.</text>
</comment>
<dbReference type="GO" id="GO:0009279">
    <property type="term" value="C:cell outer membrane"/>
    <property type="evidence" value="ECO:0007669"/>
    <property type="project" value="UniProtKB-SubCell"/>
</dbReference>